<evidence type="ECO:0000259" key="1">
    <source>
        <dbReference type="PROSITE" id="PS50943"/>
    </source>
</evidence>
<protein>
    <recommendedName>
        <fullName evidence="1">HTH cro/C1-type domain-containing protein</fullName>
    </recommendedName>
</protein>
<sequence length="87" mass="9837">MWRTRSPLHAIKRIEQGNFSPGMRVLYDLCDGLDISFPALIEGLCRQAQCTQNEVQERPAGLTSDQRRAALFAAGQLTRCDDEALEW</sequence>
<dbReference type="PROSITE" id="PS50943">
    <property type="entry name" value="HTH_CROC1"/>
    <property type="match status" value="1"/>
</dbReference>
<name>A0A2S9Y3K7_9BACT</name>
<comment type="caution">
    <text evidence="2">The sequence shown here is derived from an EMBL/GenBank/DDBJ whole genome shotgun (WGS) entry which is preliminary data.</text>
</comment>
<feature type="domain" description="HTH cro/C1-type" evidence="1">
    <location>
        <begin position="10"/>
        <end position="40"/>
    </location>
</feature>
<proteinExistence type="predicted"/>
<gene>
    <name evidence="2" type="ORF">ENSA7_63050</name>
</gene>
<evidence type="ECO:0000313" key="3">
    <source>
        <dbReference type="Proteomes" id="UP000238823"/>
    </source>
</evidence>
<dbReference type="EMBL" id="PVNL01000120">
    <property type="protein sequence ID" value="PRP99665.1"/>
    <property type="molecule type" value="Genomic_DNA"/>
</dbReference>
<dbReference type="AlphaFoldDB" id="A0A2S9Y3K7"/>
<dbReference type="InterPro" id="IPR001387">
    <property type="entry name" value="Cro/C1-type_HTH"/>
</dbReference>
<organism evidence="2 3">
    <name type="scientific">Enhygromyxa salina</name>
    <dbReference type="NCBI Taxonomy" id="215803"/>
    <lineage>
        <taxon>Bacteria</taxon>
        <taxon>Pseudomonadati</taxon>
        <taxon>Myxococcota</taxon>
        <taxon>Polyangia</taxon>
        <taxon>Nannocystales</taxon>
        <taxon>Nannocystaceae</taxon>
        <taxon>Enhygromyxa</taxon>
    </lineage>
</organism>
<evidence type="ECO:0000313" key="2">
    <source>
        <dbReference type="EMBL" id="PRP99665.1"/>
    </source>
</evidence>
<dbReference type="Proteomes" id="UP000238823">
    <property type="component" value="Unassembled WGS sequence"/>
</dbReference>
<accession>A0A2S9Y3K7</accession>
<reference evidence="2 3" key="1">
    <citation type="submission" date="2018-03" db="EMBL/GenBank/DDBJ databases">
        <title>Draft Genome Sequences of the Obligatory Marine Myxobacteria Enhygromyxa salina SWB007.</title>
        <authorList>
            <person name="Poehlein A."/>
            <person name="Moghaddam J.A."/>
            <person name="Harms H."/>
            <person name="Alanjari M."/>
            <person name="Koenig G.M."/>
            <person name="Daniel R."/>
            <person name="Schaeberle T.F."/>
        </authorList>
    </citation>
    <scope>NUCLEOTIDE SEQUENCE [LARGE SCALE GENOMIC DNA]</scope>
    <source>
        <strain evidence="2 3">SWB007</strain>
    </source>
</reference>